<proteinExistence type="predicted"/>
<accession>A0A2K2CW78</accession>
<sequence>MRMDRSRAEDAAWLDDARTSACSSISPALGRTLSACRGRRLLLQTEDDARTDAMMAEQALLLFFFKGHADGKTNGIAGRLRGCAC</sequence>
<protein>
    <submittedName>
        <fullName evidence="1 2">Uncharacterized protein</fullName>
    </submittedName>
</protein>
<dbReference type="EMBL" id="CM000882">
    <property type="protein sequence ID" value="PNT66283.1"/>
    <property type="molecule type" value="Genomic_DNA"/>
</dbReference>
<name>A0A2K2CW78_BRADI</name>
<dbReference type="Gramene" id="PNT66283">
    <property type="protein sequence ID" value="PNT66283"/>
    <property type="gene ID" value="BRADI_3g09606v3"/>
</dbReference>
<dbReference type="EnsemblPlants" id="PNT66283">
    <property type="protein sequence ID" value="PNT66283"/>
    <property type="gene ID" value="BRADI_3g09606v3"/>
</dbReference>
<keyword evidence="3" id="KW-1185">Reference proteome</keyword>
<dbReference type="InParanoid" id="A0A2K2CW78"/>
<organism evidence="1">
    <name type="scientific">Brachypodium distachyon</name>
    <name type="common">Purple false brome</name>
    <name type="synonym">Trachynia distachya</name>
    <dbReference type="NCBI Taxonomy" id="15368"/>
    <lineage>
        <taxon>Eukaryota</taxon>
        <taxon>Viridiplantae</taxon>
        <taxon>Streptophyta</taxon>
        <taxon>Embryophyta</taxon>
        <taxon>Tracheophyta</taxon>
        <taxon>Spermatophyta</taxon>
        <taxon>Magnoliopsida</taxon>
        <taxon>Liliopsida</taxon>
        <taxon>Poales</taxon>
        <taxon>Poaceae</taxon>
        <taxon>BOP clade</taxon>
        <taxon>Pooideae</taxon>
        <taxon>Stipodae</taxon>
        <taxon>Brachypodieae</taxon>
        <taxon>Brachypodium</taxon>
    </lineage>
</organism>
<gene>
    <name evidence="1" type="ORF">BRADI_3g09606v3</name>
</gene>
<dbReference type="AlphaFoldDB" id="A0A2K2CW78"/>
<reference evidence="1 2" key="1">
    <citation type="journal article" date="2010" name="Nature">
        <title>Genome sequencing and analysis of the model grass Brachypodium distachyon.</title>
        <authorList>
            <consortium name="International Brachypodium Initiative"/>
        </authorList>
    </citation>
    <scope>NUCLEOTIDE SEQUENCE [LARGE SCALE GENOMIC DNA]</scope>
    <source>
        <strain evidence="1 2">Bd21</strain>
    </source>
</reference>
<dbReference type="Proteomes" id="UP000008810">
    <property type="component" value="Chromosome 3"/>
</dbReference>
<evidence type="ECO:0000313" key="2">
    <source>
        <dbReference type="EnsemblPlants" id="PNT66283"/>
    </source>
</evidence>
<evidence type="ECO:0000313" key="3">
    <source>
        <dbReference type="Proteomes" id="UP000008810"/>
    </source>
</evidence>
<reference evidence="1" key="2">
    <citation type="submission" date="2017-06" db="EMBL/GenBank/DDBJ databases">
        <title>WGS assembly of Brachypodium distachyon.</title>
        <authorList>
            <consortium name="The International Brachypodium Initiative"/>
            <person name="Lucas S."/>
            <person name="Harmon-Smith M."/>
            <person name="Lail K."/>
            <person name="Tice H."/>
            <person name="Grimwood J."/>
            <person name="Bruce D."/>
            <person name="Barry K."/>
            <person name="Shu S."/>
            <person name="Lindquist E."/>
            <person name="Wang M."/>
            <person name="Pitluck S."/>
            <person name="Vogel J.P."/>
            <person name="Garvin D.F."/>
            <person name="Mockler T.C."/>
            <person name="Schmutz J."/>
            <person name="Rokhsar D."/>
            <person name="Bevan M.W."/>
        </authorList>
    </citation>
    <scope>NUCLEOTIDE SEQUENCE</scope>
    <source>
        <strain evidence="1">Bd21</strain>
    </source>
</reference>
<evidence type="ECO:0000313" key="1">
    <source>
        <dbReference type="EMBL" id="PNT66283.1"/>
    </source>
</evidence>
<reference evidence="2" key="3">
    <citation type="submission" date="2018-08" db="UniProtKB">
        <authorList>
            <consortium name="EnsemblPlants"/>
        </authorList>
    </citation>
    <scope>IDENTIFICATION</scope>
    <source>
        <strain evidence="2">cv. Bd21</strain>
    </source>
</reference>